<evidence type="ECO:0000259" key="2">
    <source>
        <dbReference type="PROSITE" id="PS51502"/>
    </source>
</evidence>
<dbReference type="Gene3D" id="3.30.70.100">
    <property type="match status" value="1"/>
</dbReference>
<dbReference type="EMBL" id="JAUJEB010000007">
    <property type="protein sequence ID" value="MDN5215622.1"/>
    <property type="molecule type" value="Genomic_DNA"/>
</dbReference>
<dbReference type="PROSITE" id="PS51502">
    <property type="entry name" value="S_R_A_B_BARREL"/>
    <property type="match status" value="1"/>
</dbReference>
<comment type="caution">
    <text evidence="3">The sequence shown here is derived from an EMBL/GenBank/DDBJ whole genome shotgun (WGS) entry which is preliminary data.</text>
</comment>
<evidence type="ECO:0000313" key="3">
    <source>
        <dbReference type="EMBL" id="MDN5215622.1"/>
    </source>
</evidence>
<reference evidence="3" key="1">
    <citation type="submission" date="2023-06" db="EMBL/GenBank/DDBJ databases">
        <title>Genomic of Agaribacillus aureum.</title>
        <authorList>
            <person name="Wang G."/>
        </authorList>
    </citation>
    <scope>NUCLEOTIDE SEQUENCE</scope>
    <source>
        <strain evidence="3">BMA12</strain>
    </source>
</reference>
<dbReference type="Proteomes" id="UP001172083">
    <property type="component" value="Unassembled WGS sequence"/>
</dbReference>
<comment type="subunit">
    <text evidence="1">Homodimer.</text>
</comment>
<protein>
    <submittedName>
        <fullName evidence="3">Dabb family protein</fullName>
    </submittedName>
</protein>
<dbReference type="SMART" id="SM00886">
    <property type="entry name" value="Dabb"/>
    <property type="match status" value="1"/>
</dbReference>
<sequence length="105" mass="12033">MNVPKVLRHVVSFKFKDDATPEQIGEAVLNFENLPTKIPEIMDFEWGINNSTEGHSKGFTHCFTLTFKDESTRDIYLKHKDHLAFVDKIGLLLADVFVMDYLTGD</sequence>
<dbReference type="PANTHER" id="PTHR33178:SF10">
    <property type="entry name" value="STRESS-RESPONSE A_B BARREL DOMAIN-CONTAINING PROTEIN"/>
    <property type="match status" value="1"/>
</dbReference>
<proteinExistence type="predicted"/>
<dbReference type="RefSeq" id="WP_346760961.1">
    <property type="nucleotide sequence ID" value="NZ_JAUJEB010000007.1"/>
</dbReference>
<dbReference type="InterPro" id="IPR011008">
    <property type="entry name" value="Dimeric_a/b-barrel"/>
</dbReference>
<dbReference type="PANTHER" id="PTHR33178">
    <property type="match status" value="1"/>
</dbReference>
<dbReference type="Pfam" id="PF07876">
    <property type="entry name" value="Dabb"/>
    <property type="match status" value="1"/>
</dbReference>
<name>A0ABT8LCW7_9BACT</name>
<dbReference type="SUPFAM" id="SSF54909">
    <property type="entry name" value="Dimeric alpha+beta barrel"/>
    <property type="match status" value="1"/>
</dbReference>
<organism evidence="3 4">
    <name type="scientific">Agaribacillus aureus</name>
    <dbReference type="NCBI Taxonomy" id="3051825"/>
    <lineage>
        <taxon>Bacteria</taxon>
        <taxon>Pseudomonadati</taxon>
        <taxon>Bacteroidota</taxon>
        <taxon>Cytophagia</taxon>
        <taxon>Cytophagales</taxon>
        <taxon>Splendidivirgaceae</taxon>
        <taxon>Agaribacillus</taxon>
    </lineage>
</organism>
<dbReference type="InterPro" id="IPR044662">
    <property type="entry name" value="HS1/DABB1-like"/>
</dbReference>
<feature type="domain" description="Stress-response A/B barrel" evidence="2">
    <location>
        <begin position="7"/>
        <end position="101"/>
    </location>
</feature>
<gene>
    <name evidence="3" type="ORF">QQ020_26330</name>
</gene>
<evidence type="ECO:0000313" key="4">
    <source>
        <dbReference type="Proteomes" id="UP001172083"/>
    </source>
</evidence>
<evidence type="ECO:0000256" key="1">
    <source>
        <dbReference type="ARBA" id="ARBA00011738"/>
    </source>
</evidence>
<accession>A0ABT8LCW7</accession>
<keyword evidence="4" id="KW-1185">Reference proteome</keyword>
<dbReference type="InterPro" id="IPR013097">
    <property type="entry name" value="Dabb"/>
</dbReference>